<feature type="transmembrane region" description="Helical" evidence="1">
    <location>
        <begin position="20"/>
        <end position="42"/>
    </location>
</feature>
<organism evidence="2">
    <name type="scientific">uncultured Caudovirales phage</name>
    <dbReference type="NCBI Taxonomy" id="2100421"/>
    <lineage>
        <taxon>Viruses</taxon>
        <taxon>Duplodnaviria</taxon>
        <taxon>Heunggongvirae</taxon>
        <taxon>Uroviricota</taxon>
        <taxon>Caudoviricetes</taxon>
        <taxon>Peduoviridae</taxon>
        <taxon>Maltschvirus</taxon>
        <taxon>Maltschvirus maltsch</taxon>
    </lineage>
</organism>
<reference evidence="2" key="1">
    <citation type="submission" date="2020-05" db="EMBL/GenBank/DDBJ databases">
        <authorList>
            <person name="Chiriac C."/>
            <person name="Salcher M."/>
            <person name="Ghai R."/>
            <person name="Kavagutti S V."/>
        </authorList>
    </citation>
    <scope>NUCLEOTIDE SEQUENCE</scope>
</reference>
<keyword evidence="1" id="KW-0812">Transmembrane</keyword>
<accession>A0A6J7WEQ0</accession>
<name>A0A6J7WEQ0_9CAUD</name>
<evidence type="ECO:0000256" key="1">
    <source>
        <dbReference type="SAM" id="Phobius"/>
    </source>
</evidence>
<sequence>MTRLTFDPTQLFTIDAVQTGLIVAFAVAGTYALGCIAVLLILKGSK</sequence>
<evidence type="ECO:0000313" key="2">
    <source>
        <dbReference type="EMBL" id="CAB5209341.1"/>
    </source>
</evidence>
<keyword evidence="1" id="KW-0472">Membrane</keyword>
<proteinExistence type="predicted"/>
<gene>
    <name evidence="2" type="ORF">UFOVP181_438</name>
</gene>
<dbReference type="EMBL" id="LR798231">
    <property type="protein sequence ID" value="CAB5209341.1"/>
    <property type="molecule type" value="Genomic_DNA"/>
</dbReference>
<keyword evidence="1" id="KW-1133">Transmembrane helix</keyword>
<protein>
    <submittedName>
        <fullName evidence="2">Uncharacterized protein</fullName>
    </submittedName>
</protein>